<dbReference type="AlphaFoldDB" id="A0AAU9PHL4"/>
<proteinExistence type="predicted"/>
<evidence type="ECO:0000313" key="3">
    <source>
        <dbReference type="Proteomes" id="UP001157418"/>
    </source>
</evidence>
<dbReference type="EMBL" id="CAKMRJ010005634">
    <property type="protein sequence ID" value="CAH1449222.1"/>
    <property type="molecule type" value="Genomic_DNA"/>
</dbReference>
<keyword evidence="3" id="KW-1185">Reference proteome</keyword>
<comment type="caution">
    <text evidence="2">The sequence shown here is derived from an EMBL/GenBank/DDBJ whole genome shotgun (WGS) entry which is preliminary data.</text>
</comment>
<accession>A0AAU9PHL4</accession>
<dbReference type="Proteomes" id="UP001157418">
    <property type="component" value="Unassembled WGS sequence"/>
</dbReference>
<organism evidence="2 3">
    <name type="scientific">Lactuca virosa</name>
    <dbReference type="NCBI Taxonomy" id="75947"/>
    <lineage>
        <taxon>Eukaryota</taxon>
        <taxon>Viridiplantae</taxon>
        <taxon>Streptophyta</taxon>
        <taxon>Embryophyta</taxon>
        <taxon>Tracheophyta</taxon>
        <taxon>Spermatophyta</taxon>
        <taxon>Magnoliopsida</taxon>
        <taxon>eudicotyledons</taxon>
        <taxon>Gunneridae</taxon>
        <taxon>Pentapetalae</taxon>
        <taxon>asterids</taxon>
        <taxon>campanulids</taxon>
        <taxon>Asterales</taxon>
        <taxon>Asteraceae</taxon>
        <taxon>Cichorioideae</taxon>
        <taxon>Cichorieae</taxon>
        <taxon>Lactucinae</taxon>
        <taxon>Lactuca</taxon>
    </lineage>
</organism>
<protein>
    <submittedName>
        <fullName evidence="2">Uncharacterized protein</fullName>
    </submittedName>
</protein>
<feature type="compositionally biased region" description="Low complexity" evidence="1">
    <location>
        <begin position="53"/>
        <end position="63"/>
    </location>
</feature>
<reference evidence="2 3" key="1">
    <citation type="submission" date="2022-01" db="EMBL/GenBank/DDBJ databases">
        <authorList>
            <person name="Xiong W."/>
            <person name="Schranz E."/>
        </authorList>
    </citation>
    <scope>NUCLEOTIDE SEQUENCE [LARGE SCALE GENOMIC DNA]</scope>
</reference>
<name>A0AAU9PHL4_9ASTR</name>
<feature type="region of interest" description="Disordered" evidence="1">
    <location>
        <begin position="1"/>
        <end position="41"/>
    </location>
</feature>
<sequence>MFNNFNKGSESQNHAQMSTYHQSQPQTHHINPTNVNCVQTPSNLNQQSQVNQNNANMNHSNFNFAGPFSEEATGSW</sequence>
<feature type="region of interest" description="Disordered" evidence="1">
    <location>
        <begin position="53"/>
        <end position="76"/>
    </location>
</feature>
<evidence type="ECO:0000313" key="2">
    <source>
        <dbReference type="EMBL" id="CAH1449222.1"/>
    </source>
</evidence>
<evidence type="ECO:0000256" key="1">
    <source>
        <dbReference type="SAM" id="MobiDB-lite"/>
    </source>
</evidence>
<gene>
    <name evidence="2" type="ORF">LVIROSA_LOCUS34715</name>
</gene>